<dbReference type="GO" id="GO:0005737">
    <property type="term" value="C:cytoplasm"/>
    <property type="evidence" value="ECO:0007669"/>
    <property type="project" value="TreeGrafter"/>
</dbReference>
<dbReference type="NCBIfam" id="TIGR00614">
    <property type="entry name" value="recQ_fam"/>
    <property type="match status" value="1"/>
</dbReference>
<dbReference type="RefSeq" id="WP_149486110.1">
    <property type="nucleotide sequence ID" value="NZ_CP036150.1"/>
</dbReference>
<dbReference type="GO" id="GO:0043138">
    <property type="term" value="F:3'-5' DNA helicase activity"/>
    <property type="evidence" value="ECO:0007669"/>
    <property type="project" value="UniProtKB-EC"/>
</dbReference>
<dbReference type="GO" id="GO:0043590">
    <property type="term" value="C:bacterial nucleoid"/>
    <property type="evidence" value="ECO:0007669"/>
    <property type="project" value="TreeGrafter"/>
</dbReference>
<dbReference type="GO" id="GO:0009378">
    <property type="term" value="F:four-way junction helicase activity"/>
    <property type="evidence" value="ECO:0007669"/>
    <property type="project" value="TreeGrafter"/>
</dbReference>
<dbReference type="GO" id="GO:0003677">
    <property type="term" value="F:DNA binding"/>
    <property type="evidence" value="ECO:0007669"/>
    <property type="project" value="UniProtKB-KW"/>
</dbReference>
<dbReference type="GO" id="GO:0046872">
    <property type="term" value="F:metal ion binding"/>
    <property type="evidence" value="ECO:0007669"/>
    <property type="project" value="UniProtKB-KW"/>
</dbReference>
<dbReference type="InterPro" id="IPR032284">
    <property type="entry name" value="RecQ_Zn-bd"/>
</dbReference>
<feature type="domain" description="Helicase C-terminal" evidence="14">
    <location>
        <begin position="219"/>
        <end position="369"/>
    </location>
</feature>
<dbReference type="Pfam" id="PF00271">
    <property type="entry name" value="Helicase_C"/>
    <property type="match status" value="1"/>
</dbReference>
<dbReference type="SUPFAM" id="SSF52540">
    <property type="entry name" value="P-loop containing nucleoside triphosphate hydrolases"/>
    <property type="match status" value="1"/>
</dbReference>
<dbReference type="FunFam" id="3.40.50.300:FF:001389">
    <property type="entry name" value="ATP-dependent DNA helicase RecQ"/>
    <property type="match status" value="1"/>
</dbReference>
<dbReference type="PROSITE" id="PS51192">
    <property type="entry name" value="HELICASE_ATP_BIND_1"/>
    <property type="match status" value="1"/>
</dbReference>
<dbReference type="AlphaFoldDB" id="A0A5C1QM25"/>
<dbReference type="InterPro" id="IPR001650">
    <property type="entry name" value="Helicase_C-like"/>
</dbReference>
<comment type="similarity">
    <text evidence="1">Belongs to the helicase family. RecQ subfamily.</text>
</comment>
<name>A0A5C1QM25_9SPIO</name>
<evidence type="ECO:0000256" key="5">
    <source>
        <dbReference type="ARBA" id="ARBA00022806"/>
    </source>
</evidence>
<evidence type="ECO:0000256" key="11">
    <source>
        <dbReference type="ARBA" id="ARBA00044535"/>
    </source>
</evidence>
<proteinExistence type="inferred from homology"/>
<dbReference type="InterPro" id="IPR036388">
    <property type="entry name" value="WH-like_DNA-bd_sf"/>
</dbReference>
<dbReference type="InterPro" id="IPR011545">
    <property type="entry name" value="DEAD/DEAH_box_helicase_dom"/>
</dbReference>
<dbReference type="SMART" id="SM00487">
    <property type="entry name" value="DEXDc"/>
    <property type="match status" value="1"/>
</dbReference>
<keyword evidence="6" id="KW-0067">ATP-binding</keyword>
<evidence type="ECO:0000256" key="7">
    <source>
        <dbReference type="ARBA" id="ARBA00023125"/>
    </source>
</evidence>
<dbReference type="GO" id="GO:0006310">
    <property type="term" value="P:DNA recombination"/>
    <property type="evidence" value="ECO:0007669"/>
    <property type="project" value="InterPro"/>
</dbReference>
<comment type="catalytic activity">
    <reaction evidence="9">
        <text>Couples ATP hydrolysis with the unwinding of duplex DNA by translocating in the 3'-5' direction.</text>
        <dbReference type="EC" id="5.6.2.4"/>
    </reaction>
</comment>
<dbReference type="KEGG" id="ock:EXM22_08540"/>
<protein>
    <recommendedName>
        <fullName evidence="11">ATP-dependent DNA helicase RecQ</fullName>
        <ecNumber evidence="10">5.6.2.4</ecNumber>
    </recommendedName>
    <alternativeName>
        <fullName evidence="12">DNA 3'-5' helicase RecQ</fullName>
    </alternativeName>
</protein>
<dbReference type="InterPro" id="IPR014001">
    <property type="entry name" value="Helicase_ATP-bd"/>
</dbReference>
<evidence type="ECO:0000256" key="3">
    <source>
        <dbReference type="ARBA" id="ARBA00022741"/>
    </source>
</evidence>
<evidence type="ECO:0000256" key="1">
    <source>
        <dbReference type="ARBA" id="ARBA00005446"/>
    </source>
</evidence>
<evidence type="ECO:0000313" key="16">
    <source>
        <dbReference type="Proteomes" id="UP000324209"/>
    </source>
</evidence>
<evidence type="ECO:0000256" key="8">
    <source>
        <dbReference type="ARBA" id="ARBA00023235"/>
    </source>
</evidence>
<keyword evidence="7" id="KW-0238">DNA-binding</keyword>
<dbReference type="GO" id="GO:0030894">
    <property type="term" value="C:replisome"/>
    <property type="evidence" value="ECO:0007669"/>
    <property type="project" value="TreeGrafter"/>
</dbReference>
<gene>
    <name evidence="15" type="ORF">EXM22_08540</name>
</gene>
<keyword evidence="4" id="KW-0378">Hydrolase</keyword>
<dbReference type="InterPro" id="IPR004589">
    <property type="entry name" value="DNA_helicase_ATP-dep_RecQ"/>
</dbReference>
<dbReference type="Gene3D" id="3.40.50.300">
    <property type="entry name" value="P-loop containing nucleotide triphosphate hydrolases"/>
    <property type="match status" value="2"/>
</dbReference>
<evidence type="ECO:0000256" key="9">
    <source>
        <dbReference type="ARBA" id="ARBA00034617"/>
    </source>
</evidence>
<dbReference type="GO" id="GO:0006281">
    <property type="term" value="P:DNA repair"/>
    <property type="evidence" value="ECO:0007669"/>
    <property type="project" value="TreeGrafter"/>
</dbReference>
<evidence type="ECO:0000256" key="4">
    <source>
        <dbReference type="ARBA" id="ARBA00022801"/>
    </source>
</evidence>
<dbReference type="GO" id="GO:0005524">
    <property type="term" value="F:ATP binding"/>
    <property type="evidence" value="ECO:0007669"/>
    <property type="project" value="UniProtKB-KW"/>
</dbReference>
<dbReference type="SMART" id="SM00490">
    <property type="entry name" value="HELICc"/>
    <property type="match status" value="1"/>
</dbReference>
<accession>A0A5C1QM25</accession>
<evidence type="ECO:0000259" key="14">
    <source>
        <dbReference type="PROSITE" id="PS51194"/>
    </source>
</evidence>
<dbReference type="PANTHER" id="PTHR13710">
    <property type="entry name" value="DNA HELICASE RECQ FAMILY MEMBER"/>
    <property type="match status" value="1"/>
</dbReference>
<feature type="domain" description="Helicase ATP-binding" evidence="13">
    <location>
        <begin position="28"/>
        <end position="196"/>
    </location>
</feature>
<evidence type="ECO:0000256" key="12">
    <source>
        <dbReference type="ARBA" id="ARBA00044550"/>
    </source>
</evidence>
<dbReference type="InterPro" id="IPR027417">
    <property type="entry name" value="P-loop_NTPase"/>
</dbReference>
<dbReference type="PROSITE" id="PS51194">
    <property type="entry name" value="HELICASE_CTER"/>
    <property type="match status" value="1"/>
</dbReference>
<dbReference type="Gene3D" id="1.10.10.10">
    <property type="entry name" value="Winged helix-like DNA-binding domain superfamily/Winged helix DNA-binding domain"/>
    <property type="match status" value="1"/>
</dbReference>
<keyword evidence="8" id="KW-0413">Isomerase</keyword>
<evidence type="ECO:0000256" key="10">
    <source>
        <dbReference type="ARBA" id="ARBA00034808"/>
    </source>
</evidence>
<sequence length="648" mass="74228">MGDTGTLEEQLQRFFGFTAFRGKQRRVIESALSGHSTLAVFPTGSGKSLCYQLPALLQEGLTLVISPLIALMKDQVDFLEKHNIPAARYDTSLTREEWEEVNQQMRSNKLKILFVSPERLGNEKFIALMTRIKIQTLVIDEIHSISEWGHNFRPDYLKLARYYKELKIPKMIGLTATANKKVIKDICRVFSIEEEHCIVSGFHRPNLYIRIHPVSETNRNQKLLETLKIRESGPAIVYVSQQKTSNEVQKYLEAHGISARAYHAGMGAEARKDVQNWFMPSEKAVIVATIAFGMGIDKANVRQVIHYNLPKSLENYMQEIGRAGRDGQAADCTLLYCPSDRIVLENYSYGDTPARENIHKLLQMLSHLDHEFSISPYHCSRDFDIRDLVCRTLFTYLELDSFIESTGSFANEYSIRFIRPEKERTLQIGPERAAFLESVFSTGKMGRLLLKLDLLQAAQTTGEDLSRIQRALIWLENEGWIETKVKNMRHSYRKIKTDWNVDEMTETLVKRFTEREDTDIRRIDLIEQLCLSQHCRTAVLLKYFGEELKNDSCGHCDFCDNTAEMTVENQENPGLSPSQKTELKSLLKTIENENLTISQTTRFLCGLSTPGLSRKKMTKAKGFGNFQNSPYKVVQSEVNSIKRQSETS</sequence>
<reference evidence="15 16" key="1">
    <citation type="submission" date="2019-02" db="EMBL/GenBank/DDBJ databases">
        <title>Complete Genome Sequence and Methylome Analysis of free living Spirochaetas.</title>
        <authorList>
            <person name="Fomenkov A."/>
            <person name="Dubinina G."/>
            <person name="Leshcheva N."/>
            <person name="Mikheeva N."/>
            <person name="Grabovich M."/>
            <person name="Vincze T."/>
            <person name="Roberts R.J."/>
        </authorList>
    </citation>
    <scope>NUCLEOTIDE SEQUENCE [LARGE SCALE GENOMIC DNA]</scope>
    <source>
        <strain evidence="15 16">K2</strain>
    </source>
</reference>
<dbReference type="GO" id="GO:0016787">
    <property type="term" value="F:hydrolase activity"/>
    <property type="evidence" value="ECO:0007669"/>
    <property type="project" value="UniProtKB-KW"/>
</dbReference>
<dbReference type="PANTHER" id="PTHR13710:SF105">
    <property type="entry name" value="ATP-DEPENDENT DNA HELICASE Q1"/>
    <property type="match status" value="1"/>
</dbReference>
<dbReference type="Pfam" id="PF16124">
    <property type="entry name" value="RecQ_Zn_bind"/>
    <property type="match status" value="1"/>
</dbReference>
<dbReference type="EC" id="5.6.2.4" evidence="10"/>
<dbReference type="OrthoDB" id="9763310at2"/>
<dbReference type="Proteomes" id="UP000324209">
    <property type="component" value="Chromosome"/>
</dbReference>
<evidence type="ECO:0000256" key="6">
    <source>
        <dbReference type="ARBA" id="ARBA00022840"/>
    </source>
</evidence>
<evidence type="ECO:0000259" key="13">
    <source>
        <dbReference type="PROSITE" id="PS51192"/>
    </source>
</evidence>
<keyword evidence="5 15" id="KW-0347">Helicase</keyword>
<dbReference type="CDD" id="cd18794">
    <property type="entry name" value="SF2_C_RecQ"/>
    <property type="match status" value="1"/>
</dbReference>
<dbReference type="EMBL" id="CP036150">
    <property type="protein sequence ID" value="QEN08030.1"/>
    <property type="molecule type" value="Genomic_DNA"/>
</dbReference>
<dbReference type="CDD" id="cd18018">
    <property type="entry name" value="DEXHc_RecQ4-like"/>
    <property type="match status" value="1"/>
</dbReference>
<dbReference type="Pfam" id="PF00270">
    <property type="entry name" value="DEAD"/>
    <property type="match status" value="1"/>
</dbReference>
<keyword evidence="2" id="KW-0479">Metal-binding</keyword>
<evidence type="ECO:0000313" key="15">
    <source>
        <dbReference type="EMBL" id="QEN08030.1"/>
    </source>
</evidence>
<keyword evidence="3" id="KW-0547">Nucleotide-binding</keyword>
<evidence type="ECO:0000256" key="2">
    <source>
        <dbReference type="ARBA" id="ARBA00022723"/>
    </source>
</evidence>
<keyword evidence="16" id="KW-1185">Reference proteome</keyword>
<organism evidence="15 16">
    <name type="scientific">Oceanispirochaeta crateris</name>
    <dbReference type="NCBI Taxonomy" id="2518645"/>
    <lineage>
        <taxon>Bacteria</taxon>
        <taxon>Pseudomonadati</taxon>
        <taxon>Spirochaetota</taxon>
        <taxon>Spirochaetia</taxon>
        <taxon>Spirochaetales</taxon>
        <taxon>Spirochaetaceae</taxon>
        <taxon>Oceanispirochaeta</taxon>
    </lineage>
</organism>